<organism evidence="2 3">
    <name type="scientific">Carboxylicivirga marina</name>
    <dbReference type="NCBI Taxonomy" id="2800988"/>
    <lineage>
        <taxon>Bacteria</taxon>
        <taxon>Pseudomonadati</taxon>
        <taxon>Bacteroidota</taxon>
        <taxon>Bacteroidia</taxon>
        <taxon>Marinilabiliales</taxon>
        <taxon>Marinilabiliaceae</taxon>
        <taxon>Carboxylicivirga</taxon>
    </lineage>
</organism>
<dbReference type="SUPFAM" id="SSF55486">
    <property type="entry name" value="Metalloproteases ('zincins'), catalytic domain"/>
    <property type="match status" value="1"/>
</dbReference>
<dbReference type="NCBIfam" id="TIGR03296">
    <property type="entry name" value="M6dom_TIGR03296"/>
    <property type="match status" value="1"/>
</dbReference>
<keyword evidence="2" id="KW-0645">Protease</keyword>
<reference evidence="2 3" key="1">
    <citation type="submission" date="2021-01" db="EMBL/GenBank/DDBJ databases">
        <title>Carboxyliciviraga sp.nov., isolated from coastal sediments.</title>
        <authorList>
            <person name="Lu D."/>
            <person name="Zhang T."/>
        </authorList>
    </citation>
    <scope>NUCLEOTIDE SEQUENCE [LARGE SCALE GENOMIC DNA]</scope>
    <source>
        <strain evidence="2 3">N1Y132</strain>
    </source>
</reference>
<evidence type="ECO:0000313" key="2">
    <source>
        <dbReference type="EMBL" id="MBK3519649.1"/>
    </source>
</evidence>
<evidence type="ECO:0000259" key="1">
    <source>
        <dbReference type="Pfam" id="PF05547"/>
    </source>
</evidence>
<comment type="caution">
    <text evidence="2">The sequence shown here is derived from an EMBL/GenBank/DDBJ whole genome shotgun (WGS) entry which is preliminary data.</text>
</comment>
<feature type="domain" description="Peptidase M6-like" evidence="1">
    <location>
        <begin position="51"/>
        <end position="243"/>
    </location>
</feature>
<dbReference type="EMBL" id="JAENRR010000082">
    <property type="protein sequence ID" value="MBK3519649.1"/>
    <property type="molecule type" value="Genomic_DNA"/>
</dbReference>
<dbReference type="Proteomes" id="UP000605676">
    <property type="component" value="Unassembled WGS sequence"/>
</dbReference>
<dbReference type="Pfam" id="PF05547">
    <property type="entry name" value="Peptidase_M6"/>
    <property type="match status" value="1"/>
</dbReference>
<protein>
    <submittedName>
        <fullName evidence="2">M6 family metalloprotease domain-containing protein</fullName>
    </submittedName>
</protein>
<sequence length="374" mass="41641">MKRIGRQLKAMQLKPSVQSSGEINILLLLVEFSDIKHRSSKADIEMLFNGESTADKASFKPFYKNASHELLNVNIDVLEWYNCQAAHSDFSESKGMYLTGNLVRKAIDNAEEEGLDFSKYDNDGDGKADAIMVMHAGLGADHRGEEQYIWPHSWSLSSTVNKAVSYDGVTIDSYVIACERRVYNGENRAAGIGTFAHEFGHALGLPDMYDGTGKSNGLGHWALMSAGSWLDGGYQPSNFCAWSRCKLGWEEPVIINYTDKGAYKLSSMNKHQDQVLRINTKSDDQYFLLENRQAELNDIKQLGSGLAIYQISKNKIALERGINDNRDFPAIRMLEADFNKTSGLYAAKDRGVAGDLFDGNNEMLKLGANNCSFH</sequence>
<keyword evidence="2" id="KW-0378">Hydrolase</keyword>
<keyword evidence="3" id="KW-1185">Reference proteome</keyword>
<dbReference type="PANTHER" id="PTHR41775:SF1">
    <property type="entry name" value="PEPTIDASE M6-LIKE DOMAIN-CONTAINING PROTEIN"/>
    <property type="match status" value="1"/>
</dbReference>
<proteinExistence type="predicted"/>
<dbReference type="Gene3D" id="3.40.390.10">
    <property type="entry name" value="Collagenase (Catalytic Domain)"/>
    <property type="match status" value="1"/>
</dbReference>
<dbReference type="InterPro" id="IPR008757">
    <property type="entry name" value="Peptidase_M6-like_domain"/>
</dbReference>
<gene>
    <name evidence="2" type="ORF">JIV24_20075</name>
</gene>
<dbReference type="PANTHER" id="PTHR41775">
    <property type="entry name" value="SECRETED PROTEIN-RELATED"/>
    <property type="match status" value="1"/>
</dbReference>
<accession>A0ABS1HR49</accession>
<keyword evidence="2" id="KW-0482">Metalloprotease</keyword>
<evidence type="ECO:0000313" key="3">
    <source>
        <dbReference type="Proteomes" id="UP000605676"/>
    </source>
</evidence>
<dbReference type="InterPro" id="IPR024079">
    <property type="entry name" value="MetalloPept_cat_dom_sf"/>
</dbReference>
<name>A0ABS1HR49_9BACT</name>
<dbReference type="RefSeq" id="WP_200466867.1">
    <property type="nucleotide sequence ID" value="NZ_JAENRR010000082.1"/>
</dbReference>
<dbReference type="GO" id="GO:0008237">
    <property type="term" value="F:metallopeptidase activity"/>
    <property type="evidence" value="ECO:0007669"/>
    <property type="project" value="UniProtKB-KW"/>
</dbReference>